<evidence type="ECO:0000259" key="6">
    <source>
        <dbReference type="PROSITE" id="PS50937"/>
    </source>
</evidence>
<name>A0ABS5A3V3_9PSEU</name>
<protein>
    <submittedName>
        <fullName evidence="7">DNA-binding transcriptional MerR regulator</fullName>
    </submittedName>
</protein>
<evidence type="ECO:0000256" key="1">
    <source>
        <dbReference type="ARBA" id="ARBA00023015"/>
    </source>
</evidence>
<dbReference type="InterPro" id="IPR012925">
    <property type="entry name" value="TipAS_dom"/>
</dbReference>
<dbReference type="Proteomes" id="UP001519363">
    <property type="component" value="Unassembled WGS sequence"/>
</dbReference>
<dbReference type="InterPro" id="IPR000551">
    <property type="entry name" value="MerR-type_HTH_dom"/>
</dbReference>
<dbReference type="GO" id="GO:0003677">
    <property type="term" value="F:DNA binding"/>
    <property type="evidence" value="ECO:0007669"/>
    <property type="project" value="UniProtKB-KW"/>
</dbReference>
<dbReference type="CDD" id="cd01106">
    <property type="entry name" value="HTH_TipAL-Mta"/>
    <property type="match status" value="1"/>
</dbReference>
<evidence type="ECO:0000313" key="8">
    <source>
        <dbReference type="Proteomes" id="UP001519363"/>
    </source>
</evidence>
<dbReference type="PROSITE" id="PS00552">
    <property type="entry name" value="HTH_MERR_1"/>
    <property type="match status" value="1"/>
</dbReference>
<dbReference type="PROSITE" id="PS50937">
    <property type="entry name" value="HTH_MERR_2"/>
    <property type="match status" value="1"/>
</dbReference>
<sequence>MSHTVGQVSRFAGVTVRTLHHYDEIGLLCPSGRSPAGYRRYGQEDLDRLQRILFYRELGFPLDEISTLLDDPDVDPREHLRRQHALLSERIDRLQQMVKAVEATMEAQAMGTSLTPEEQFEVFGTWRPEPGYAERAQAKWGHTEHWRQGTEVTAGMTKDDWVEDQRRVQEWVTRLEALLDRGATPSDPAAAELAEEHLGMLRRFFPATYAIQAGIADSYVSDPEQFAFLVRPERQRPGMAEFIRDMVHANAAGRE</sequence>
<dbReference type="Gene3D" id="1.10.490.50">
    <property type="entry name" value="Antibiotic binding domain of TipA-like multidrug resistance regulators"/>
    <property type="match status" value="1"/>
</dbReference>
<dbReference type="PANTHER" id="PTHR30204">
    <property type="entry name" value="REDOX-CYCLING DRUG-SENSING TRANSCRIPTIONAL ACTIVATOR SOXR"/>
    <property type="match status" value="1"/>
</dbReference>
<dbReference type="EMBL" id="JAGIOO010000001">
    <property type="protein sequence ID" value="MBP2471262.1"/>
    <property type="molecule type" value="Genomic_DNA"/>
</dbReference>
<dbReference type="Pfam" id="PF07739">
    <property type="entry name" value="TipAS"/>
    <property type="match status" value="1"/>
</dbReference>
<feature type="coiled-coil region" evidence="5">
    <location>
        <begin position="77"/>
        <end position="104"/>
    </location>
</feature>
<evidence type="ECO:0000256" key="4">
    <source>
        <dbReference type="ARBA" id="ARBA00023163"/>
    </source>
</evidence>
<organism evidence="7 8">
    <name type="scientific">Crossiella equi</name>
    <dbReference type="NCBI Taxonomy" id="130796"/>
    <lineage>
        <taxon>Bacteria</taxon>
        <taxon>Bacillati</taxon>
        <taxon>Actinomycetota</taxon>
        <taxon>Actinomycetes</taxon>
        <taxon>Pseudonocardiales</taxon>
        <taxon>Pseudonocardiaceae</taxon>
        <taxon>Crossiella</taxon>
    </lineage>
</organism>
<evidence type="ECO:0000256" key="5">
    <source>
        <dbReference type="SAM" id="Coils"/>
    </source>
</evidence>
<comment type="caution">
    <text evidence="7">The sequence shown here is derived from an EMBL/GenBank/DDBJ whole genome shotgun (WGS) entry which is preliminary data.</text>
</comment>
<evidence type="ECO:0000256" key="3">
    <source>
        <dbReference type="ARBA" id="ARBA00023159"/>
    </source>
</evidence>
<dbReference type="InterPro" id="IPR036244">
    <property type="entry name" value="TipA-like_antibiotic-bd"/>
</dbReference>
<reference evidence="7 8" key="1">
    <citation type="submission" date="2021-03" db="EMBL/GenBank/DDBJ databases">
        <title>Sequencing the genomes of 1000 actinobacteria strains.</title>
        <authorList>
            <person name="Klenk H.-P."/>
        </authorList>
    </citation>
    <scope>NUCLEOTIDE SEQUENCE [LARGE SCALE GENOMIC DNA]</scope>
    <source>
        <strain evidence="7 8">DSM 44580</strain>
    </source>
</reference>
<proteinExistence type="predicted"/>
<dbReference type="InterPro" id="IPR047057">
    <property type="entry name" value="MerR_fam"/>
</dbReference>
<feature type="domain" description="HTH merR-type" evidence="6">
    <location>
        <begin position="1"/>
        <end position="71"/>
    </location>
</feature>
<keyword evidence="4" id="KW-0804">Transcription</keyword>
<dbReference type="PRINTS" id="PR00040">
    <property type="entry name" value="HTHMERR"/>
</dbReference>
<dbReference type="SUPFAM" id="SSF89082">
    <property type="entry name" value="Antibiotic binding domain of TipA-like multidrug resistance regulators"/>
    <property type="match status" value="1"/>
</dbReference>
<evidence type="ECO:0000256" key="2">
    <source>
        <dbReference type="ARBA" id="ARBA00023125"/>
    </source>
</evidence>
<accession>A0ABS5A3V3</accession>
<dbReference type="RefSeq" id="WP_086787828.1">
    <property type="nucleotide sequence ID" value="NZ_JAGIOO010000001.1"/>
</dbReference>
<keyword evidence="2 7" id="KW-0238">DNA-binding</keyword>
<keyword evidence="8" id="KW-1185">Reference proteome</keyword>
<dbReference type="InterPro" id="IPR009061">
    <property type="entry name" value="DNA-bd_dom_put_sf"/>
</dbReference>
<keyword evidence="1" id="KW-0805">Transcription regulation</keyword>
<evidence type="ECO:0000313" key="7">
    <source>
        <dbReference type="EMBL" id="MBP2471262.1"/>
    </source>
</evidence>
<dbReference type="SUPFAM" id="SSF46955">
    <property type="entry name" value="Putative DNA-binding domain"/>
    <property type="match status" value="1"/>
</dbReference>
<dbReference type="SMART" id="SM00422">
    <property type="entry name" value="HTH_MERR"/>
    <property type="match status" value="1"/>
</dbReference>
<gene>
    <name evidence="7" type="ORF">JOF53_000134</name>
</gene>
<keyword evidence="5" id="KW-0175">Coiled coil</keyword>
<dbReference type="Pfam" id="PF13411">
    <property type="entry name" value="MerR_1"/>
    <property type="match status" value="1"/>
</dbReference>
<keyword evidence="3" id="KW-0010">Activator</keyword>
<dbReference type="Gene3D" id="1.10.1660.10">
    <property type="match status" value="1"/>
</dbReference>
<dbReference type="PANTHER" id="PTHR30204:SF90">
    <property type="entry name" value="HTH-TYPE TRANSCRIPTIONAL ACTIVATOR MTA"/>
    <property type="match status" value="1"/>
</dbReference>